<evidence type="ECO:0000313" key="2">
    <source>
        <dbReference type="EMBL" id="KAF0981282.1"/>
    </source>
</evidence>
<accession>A0A6A5C3F6</accession>
<dbReference type="AlphaFoldDB" id="A0A6A5C3F6"/>
<keyword evidence="3" id="KW-1185">Reference proteome</keyword>
<dbReference type="VEuPathDB" id="AmoebaDB:FDP41_012542"/>
<feature type="region of interest" description="Disordered" evidence="1">
    <location>
        <begin position="82"/>
        <end position="124"/>
    </location>
</feature>
<evidence type="ECO:0000256" key="1">
    <source>
        <dbReference type="SAM" id="MobiDB-lite"/>
    </source>
</evidence>
<feature type="compositionally biased region" description="Basic residues" evidence="1">
    <location>
        <begin position="94"/>
        <end position="109"/>
    </location>
</feature>
<dbReference type="GeneID" id="68119757"/>
<gene>
    <name evidence="2" type="ORF">FDP41_012542</name>
</gene>
<dbReference type="RefSeq" id="XP_044565995.1">
    <property type="nucleotide sequence ID" value="XM_044703073.1"/>
</dbReference>
<dbReference type="VEuPathDB" id="AmoebaDB:NfTy_023840"/>
<reference evidence="2 3" key="1">
    <citation type="journal article" date="2019" name="Sci. Rep.">
        <title>Nanopore sequencing improves the draft genome of the human pathogenic amoeba Naegleria fowleri.</title>
        <authorList>
            <person name="Liechti N."/>
            <person name="Schurch N."/>
            <person name="Bruggmann R."/>
            <person name="Wittwer M."/>
        </authorList>
    </citation>
    <scope>NUCLEOTIDE SEQUENCE [LARGE SCALE GENOMIC DNA]</scope>
    <source>
        <strain evidence="2 3">ATCC 30894</strain>
    </source>
</reference>
<evidence type="ECO:0000313" key="3">
    <source>
        <dbReference type="Proteomes" id="UP000444721"/>
    </source>
</evidence>
<dbReference type="EMBL" id="VFQX01000015">
    <property type="protein sequence ID" value="KAF0981282.1"/>
    <property type="molecule type" value="Genomic_DNA"/>
</dbReference>
<organism evidence="2 3">
    <name type="scientific">Naegleria fowleri</name>
    <name type="common">Brain eating amoeba</name>
    <dbReference type="NCBI Taxonomy" id="5763"/>
    <lineage>
        <taxon>Eukaryota</taxon>
        <taxon>Discoba</taxon>
        <taxon>Heterolobosea</taxon>
        <taxon>Tetramitia</taxon>
        <taxon>Eutetramitia</taxon>
        <taxon>Vahlkampfiidae</taxon>
        <taxon>Naegleria</taxon>
    </lineage>
</organism>
<comment type="caution">
    <text evidence="2">The sequence shown here is derived from an EMBL/GenBank/DDBJ whole genome shotgun (WGS) entry which is preliminary data.</text>
</comment>
<sequence>MCNRNHRPSENRVINGSQFSKHNQRDGQLSVAFKTNNVSTTDAISLLNLPKNSQTISLSTTNNSRLKDNKFQWIPFQIKKSNPQSLNDKSNLKGIHKKGNSTSHQRKNRPLTFHPFNIPQEANPPIRKNSFQVEKEQSFQPPLPIIMTQHNHHSKLVNETSTSSELFPSETHSSNSIIDPPQLCETHFTSATLKKDLSVKTTNSFPSPLTNFYLKASMKALFEMALEYRLIHVQ</sequence>
<name>A0A6A5C3F6_NAEFO</name>
<proteinExistence type="predicted"/>
<feature type="region of interest" description="Disordered" evidence="1">
    <location>
        <begin position="1"/>
        <end position="26"/>
    </location>
</feature>
<protein>
    <submittedName>
        <fullName evidence="2">Uncharacterized protein</fullName>
    </submittedName>
</protein>
<feature type="compositionally biased region" description="Polar residues" evidence="1">
    <location>
        <begin position="12"/>
        <end position="21"/>
    </location>
</feature>
<dbReference type="Proteomes" id="UP000444721">
    <property type="component" value="Unassembled WGS sequence"/>
</dbReference>